<feature type="compositionally biased region" description="Polar residues" evidence="1">
    <location>
        <begin position="87"/>
        <end position="104"/>
    </location>
</feature>
<feature type="compositionally biased region" description="Low complexity" evidence="1">
    <location>
        <begin position="888"/>
        <end position="901"/>
    </location>
</feature>
<evidence type="ECO:0000256" key="1">
    <source>
        <dbReference type="SAM" id="MobiDB-lite"/>
    </source>
</evidence>
<organism evidence="2 3">
    <name type="scientific">Coemansia spiralis</name>
    <dbReference type="NCBI Taxonomy" id="417178"/>
    <lineage>
        <taxon>Eukaryota</taxon>
        <taxon>Fungi</taxon>
        <taxon>Fungi incertae sedis</taxon>
        <taxon>Zoopagomycota</taxon>
        <taxon>Kickxellomycotina</taxon>
        <taxon>Kickxellomycetes</taxon>
        <taxon>Kickxellales</taxon>
        <taxon>Kickxellaceae</taxon>
        <taxon>Coemansia</taxon>
    </lineage>
</organism>
<feature type="region of interest" description="Disordered" evidence="1">
    <location>
        <begin position="67"/>
        <end position="141"/>
    </location>
</feature>
<name>A0A9W8G4F1_9FUNG</name>
<feature type="region of interest" description="Disordered" evidence="1">
    <location>
        <begin position="161"/>
        <end position="199"/>
    </location>
</feature>
<feature type="region of interest" description="Disordered" evidence="1">
    <location>
        <begin position="801"/>
        <end position="999"/>
    </location>
</feature>
<feature type="compositionally biased region" description="Polar residues" evidence="1">
    <location>
        <begin position="112"/>
        <end position="136"/>
    </location>
</feature>
<feature type="compositionally biased region" description="Low complexity" evidence="1">
    <location>
        <begin position="172"/>
        <end position="191"/>
    </location>
</feature>
<feature type="compositionally biased region" description="Polar residues" evidence="1">
    <location>
        <begin position="962"/>
        <end position="975"/>
    </location>
</feature>
<feature type="compositionally biased region" description="Low complexity" evidence="1">
    <location>
        <begin position="1226"/>
        <end position="1237"/>
    </location>
</feature>
<feature type="region of interest" description="Disordered" evidence="1">
    <location>
        <begin position="1267"/>
        <end position="1288"/>
    </location>
</feature>
<feature type="region of interest" description="Disordered" evidence="1">
    <location>
        <begin position="1215"/>
        <end position="1247"/>
    </location>
</feature>
<dbReference type="Proteomes" id="UP001151518">
    <property type="component" value="Unassembled WGS sequence"/>
</dbReference>
<feature type="region of interest" description="Disordered" evidence="1">
    <location>
        <begin position="237"/>
        <end position="338"/>
    </location>
</feature>
<feature type="compositionally biased region" description="Polar residues" evidence="1">
    <location>
        <begin position="701"/>
        <end position="721"/>
    </location>
</feature>
<accession>A0A9W8G4F1</accession>
<feature type="compositionally biased region" description="Polar residues" evidence="1">
    <location>
        <begin position="257"/>
        <end position="274"/>
    </location>
</feature>
<feature type="region of interest" description="Disordered" evidence="1">
    <location>
        <begin position="443"/>
        <end position="464"/>
    </location>
</feature>
<comment type="caution">
    <text evidence="2">The sequence shown here is derived from an EMBL/GenBank/DDBJ whole genome shotgun (WGS) entry which is preliminary data.</text>
</comment>
<reference evidence="2" key="1">
    <citation type="submission" date="2022-07" db="EMBL/GenBank/DDBJ databases">
        <title>Phylogenomic reconstructions and comparative analyses of Kickxellomycotina fungi.</title>
        <authorList>
            <person name="Reynolds N.K."/>
            <person name="Stajich J.E."/>
            <person name="Barry K."/>
            <person name="Grigoriev I.V."/>
            <person name="Crous P."/>
            <person name="Smith M.E."/>
        </authorList>
    </citation>
    <scope>NUCLEOTIDE SEQUENCE</scope>
    <source>
        <strain evidence="2">NRRL 3115</strain>
    </source>
</reference>
<feature type="region of interest" description="Disordered" evidence="1">
    <location>
        <begin position="675"/>
        <end position="726"/>
    </location>
</feature>
<gene>
    <name evidence="2" type="ORF">GGI25_004321</name>
</gene>
<feature type="compositionally biased region" description="Polar residues" evidence="1">
    <location>
        <begin position="983"/>
        <end position="999"/>
    </location>
</feature>
<feature type="region of interest" description="Disordered" evidence="1">
    <location>
        <begin position="484"/>
        <end position="505"/>
    </location>
</feature>
<proteinExistence type="predicted"/>
<feature type="compositionally biased region" description="Polar residues" evidence="1">
    <location>
        <begin position="910"/>
        <end position="927"/>
    </location>
</feature>
<feature type="compositionally biased region" description="Polar residues" evidence="1">
    <location>
        <begin position="862"/>
        <end position="879"/>
    </location>
</feature>
<sequence>MANRRQSEMAMRAALFNPNVTSAEIRATMQSTNPRQQRAVSGQQPVSLQQSLTEQPFRQNFRASHDTYTSSMNAPPLLPSSSSSPPAQQQFISRTASLDPTEYSQRPVYPRHQQQPFTSPQLHSISESAETPAYSSDTKHNKMRRNILGGFKRVAKAVKSAATTRTEGLTKSNSISGGEYSSRSSSRAGVSPPYQGRPRPVVNHNPFAADSAFTFTQQPEVQPIYEQQQFSLYPSTSQNLVETSDEHASQRPPRHNMSLTSLDSHGQSISSNSHLHGPRQRSLTQQSRVASPLGREFPGQQRELQSADMPRANPLAVASGPSTGRSSRISSQESLHQVALSPRKAASIIHTSSESSFGAEIKQHERVVPSMARSPMLPSRTTGAQRLPAAISYDLGRMYRQPVSPSLQSASIVPQSPSSFDAINPAHTQINKMRASAYPQRERSLTLPGDGDENNGNPLPVATRLPWKTPAPYHKEYNEVILPLSRRDTSSQSGSSDMLESPSDKIGIPQFEPLMCGTIGRSAGELIHNQAVRNISVSDLHVQSPEDGQQHSESMRSPLSTASPVCSPYMSINSVVGTTRSALSEKPSDDLLTSVPLSRILYDAAEEAKETNEQSAPFPHAFGKPESDTSSEIMIDPRYMSMIESTAQESERQATSRGSEHIDIYEMLDDGPNGYVLARSQDTTGEHSGAKKGGSALVNDSGVNVGSHQKGSNGSAATIPNKQAEGDNVANSSLSIHTHGSASASQLSVAIGGEFNVGSPASPFSFSHSRYSLVNQDGSLNLASFEFDQLDGYQKRLSGAASMGALPQRNESKAGDRLARRNNSGDSSGSWFWSALNADGPPDRYSSPPTRSPPLPPRVGASASSGDSTDIASSGNRQNRLMRKMRKQSQQQQNYQNMAYSRSKTDLSQEARSNSTEQSRPSVSSSSMHDRKQSAGTVSSVATCGAAPRTSESDGSGKRHTPQPTLLYPSSQGTQLGIRRPSDNASINSHHSASTAHNTQLSLSRVLAGASGSMQTNVPDIHSSSLSGSSRRRSRLMHITHEHVPFDMVLNNTAAAMSLDKALTFVESTTPEVAGVNAGQQRHRRLHKRSASALTGNELDDIMIRTAEVCHSIQMAIKLQHSTKSGLTQWIQNVLAPALSKAASRTQPTTQVQSMDNIAQSAQTSIQEAWQPSEHSSFSVDKLHNADINSGGTMAELQTPPILSRHSGGRLTISSISESMGSGQGSASSRKSRPSTSNAAVSTEDISMAENIVGENSYEATVVTTTTTTTSSRSSAIGLVDSVKTSSG</sequence>
<protein>
    <submittedName>
        <fullName evidence="2">Uncharacterized protein</fullName>
    </submittedName>
</protein>
<feature type="compositionally biased region" description="Basic and acidic residues" evidence="1">
    <location>
        <begin position="810"/>
        <end position="819"/>
    </location>
</feature>
<feature type="compositionally biased region" description="Polar residues" evidence="1">
    <location>
        <begin position="821"/>
        <end position="831"/>
    </location>
</feature>
<evidence type="ECO:0000313" key="2">
    <source>
        <dbReference type="EMBL" id="KAJ2674582.1"/>
    </source>
</evidence>
<dbReference type="EMBL" id="JANBTW010000056">
    <property type="protein sequence ID" value="KAJ2674582.1"/>
    <property type="molecule type" value="Genomic_DNA"/>
</dbReference>
<feature type="region of interest" description="Disordered" evidence="1">
    <location>
        <begin position="542"/>
        <end position="562"/>
    </location>
</feature>
<feature type="region of interest" description="Disordered" evidence="1">
    <location>
        <begin position="29"/>
        <end position="55"/>
    </location>
</feature>
<dbReference type="OrthoDB" id="5573856at2759"/>
<feature type="region of interest" description="Disordered" evidence="1">
    <location>
        <begin position="607"/>
        <end position="630"/>
    </location>
</feature>
<feature type="compositionally biased region" description="Polar residues" evidence="1">
    <location>
        <begin position="320"/>
        <end position="335"/>
    </location>
</feature>
<feature type="compositionally biased region" description="Polar residues" evidence="1">
    <location>
        <begin position="161"/>
        <end position="171"/>
    </location>
</feature>
<evidence type="ECO:0000313" key="3">
    <source>
        <dbReference type="Proteomes" id="UP001151518"/>
    </source>
</evidence>